<reference evidence="3 4" key="1">
    <citation type="journal article" date="2016" name="Nat. Commun.">
        <title>Thousands of microbial genomes shed light on interconnected biogeochemical processes in an aquifer system.</title>
        <authorList>
            <person name="Anantharaman K."/>
            <person name="Brown C.T."/>
            <person name="Hug L.A."/>
            <person name="Sharon I."/>
            <person name="Castelle C.J."/>
            <person name="Probst A.J."/>
            <person name="Thomas B.C."/>
            <person name="Singh A."/>
            <person name="Wilkins M.J."/>
            <person name="Karaoz U."/>
            <person name="Brodie E.L."/>
            <person name="Williams K.H."/>
            <person name="Hubbard S.S."/>
            <person name="Banfield J.F."/>
        </authorList>
    </citation>
    <scope>NUCLEOTIDE SEQUENCE [LARGE SCALE GENOMIC DNA]</scope>
</reference>
<dbReference type="EMBL" id="MFHH01000009">
    <property type="protein sequence ID" value="OGF65359.1"/>
    <property type="molecule type" value="Genomic_DNA"/>
</dbReference>
<dbReference type="InterPro" id="IPR000305">
    <property type="entry name" value="GIY-YIG_endonuc"/>
</dbReference>
<name>A0A1F5VPR9_9BACT</name>
<protein>
    <recommendedName>
        <fullName evidence="2">GIY-YIG domain-containing protein</fullName>
    </recommendedName>
</protein>
<accession>A0A1F5VPR9</accession>
<evidence type="ECO:0000256" key="1">
    <source>
        <dbReference type="ARBA" id="ARBA00007435"/>
    </source>
</evidence>
<dbReference type="Gene3D" id="3.40.1440.10">
    <property type="entry name" value="GIY-YIG endonuclease"/>
    <property type="match status" value="1"/>
</dbReference>
<dbReference type="PROSITE" id="PS50164">
    <property type="entry name" value="GIY_YIG"/>
    <property type="match status" value="1"/>
</dbReference>
<dbReference type="PANTHER" id="PTHR34477:SF1">
    <property type="entry name" value="UPF0213 PROTEIN YHBQ"/>
    <property type="match status" value="1"/>
</dbReference>
<evidence type="ECO:0000259" key="2">
    <source>
        <dbReference type="PROSITE" id="PS50164"/>
    </source>
</evidence>
<dbReference type="PANTHER" id="PTHR34477">
    <property type="entry name" value="UPF0213 PROTEIN YHBQ"/>
    <property type="match status" value="1"/>
</dbReference>
<feature type="domain" description="GIY-YIG" evidence="2">
    <location>
        <begin position="1"/>
        <end position="76"/>
    </location>
</feature>
<sequence length="83" mass="9631">MHYVYILKSLKDSKFYIGRSGDLKRRIAEHSSGKIKSTTHRRPLKLIFYEAFAGKADAIRREAYFKTSKGKSTLNMMLQESTK</sequence>
<comment type="similarity">
    <text evidence="1">Belongs to the UPF0213 family.</text>
</comment>
<dbReference type="InterPro" id="IPR035901">
    <property type="entry name" value="GIY-YIG_endonuc_sf"/>
</dbReference>
<dbReference type="SUPFAM" id="SSF82771">
    <property type="entry name" value="GIY-YIG endonuclease"/>
    <property type="match status" value="1"/>
</dbReference>
<dbReference type="Pfam" id="PF01541">
    <property type="entry name" value="GIY-YIG"/>
    <property type="match status" value="1"/>
</dbReference>
<dbReference type="InterPro" id="IPR050190">
    <property type="entry name" value="UPF0213_domain"/>
</dbReference>
<dbReference type="AlphaFoldDB" id="A0A1F5VPR9"/>
<dbReference type="CDD" id="cd10449">
    <property type="entry name" value="GIY-YIG_SLX1_like"/>
    <property type="match status" value="1"/>
</dbReference>
<dbReference type="SMART" id="SM00465">
    <property type="entry name" value="GIYc"/>
    <property type="match status" value="1"/>
</dbReference>
<evidence type="ECO:0000313" key="4">
    <source>
        <dbReference type="Proteomes" id="UP000177451"/>
    </source>
</evidence>
<gene>
    <name evidence="3" type="ORF">A2Z53_02460</name>
</gene>
<evidence type="ECO:0000313" key="3">
    <source>
        <dbReference type="EMBL" id="OGF65359.1"/>
    </source>
</evidence>
<organism evidence="3 4">
    <name type="scientific">Candidatus Giovannonibacteria bacterium RIFCSPHIGHO2_02_42_15</name>
    <dbReference type="NCBI Taxonomy" id="1798329"/>
    <lineage>
        <taxon>Bacteria</taxon>
        <taxon>Candidatus Giovannoniibacteriota</taxon>
    </lineage>
</organism>
<comment type="caution">
    <text evidence="3">The sequence shown here is derived from an EMBL/GenBank/DDBJ whole genome shotgun (WGS) entry which is preliminary data.</text>
</comment>
<proteinExistence type="inferred from homology"/>
<dbReference type="Proteomes" id="UP000177451">
    <property type="component" value="Unassembled WGS sequence"/>
</dbReference>